<comment type="caution">
    <text evidence="1">The sequence shown here is derived from an EMBL/GenBank/DDBJ whole genome shotgun (WGS) entry which is preliminary data.</text>
</comment>
<organism evidence="1 2">
    <name type="scientific">Rhizophagus clarus</name>
    <dbReference type="NCBI Taxonomy" id="94130"/>
    <lineage>
        <taxon>Eukaryota</taxon>
        <taxon>Fungi</taxon>
        <taxon>Fungi incertae sedis</taxon>
        <taxon>Mucoromycota</taxon>
        <taxon>Glomeromycotina</taxon>
        <taxon>Glomeromycetes</taxon>
        <taxon>Glomerales</taxon>
        <taxon>Glomeraceae</taxon>
        <taxon>Rhizophagus</taxon>
    </lineage>
</organism>
<dbReference type="EMBL" id="BLAL01000006">
    <property type="protein sequence ID" value="GES73530.1"/>
    <property type="molecule type" value="Genomic_DNA"/>
</dbReference>
<proteinExistence type="predicted"/>
<evidence type="ECO:0000313" key="2">
    <source>
        <dbReference type="Proteomes" id="UP000615446"/>
    </source>
</evidence>
<dbReference type="Proteomes" id="UP000615446">
    <property type="component" value="Unassembled WGS sequence"/>
</dbReference>
<sequence>MESYLIIKKVKNYIVDLLDKYGIKDLIRFELNDYCISCLTKVKRNNKEDKRWVVTEPIKRQIHNKGLPNENGVAWDYKDATLTQSLILTGMMGKTPSPIVRDYIHKEFYSWIDHAIINVTNCPRDLAHLLIDIDKALVGDGQKIIKDTDIFLRDKPEPKPESMISLFSSIQKFDHTNKKRSKLLENKKFDELDIPGFKGDWEKGKEKLEAIKAMYYPEYNNYYSYSQQETQYGESMEIEYQGYQSLK</sequence>
<dbReference type="OrthoDB" id="10565302at2759"/>
<evidence type="ECO:0000313" key="1">
    <source>
        <dbReference type="EMBL" id="GES73530.1"/>
    </source>
</evidence>
<protein>
    <submittedName>
        <fullName evidence="1">Uncharacterized protein</fullName>
    </submittedName>
</protein>
<reference evidence="1" key="1">
    <citation type="submission" date="2019-10" db="EMBL/GenBank/DDBJ databases">
        <title>Conservation and host-specific expression of non-tandemly repeated heterogenous ribosome RNA gene in arbuscular mycorrhizal fungi.</title>
        <authorList>
            <person name="Maeda T."/>
            <person name="Kobayashi Y."/>
            <person name="Nakagawa T."/>
            <person name="Ezawa T."/>
            <person name="Yamaguchi K."/>
            <person name="Bino T."/>
            <person name="Nishimoto Y."/>
            <person name="Shigenobu S."/>
            <person name="Kawaguchi M."/>
        </authorList>
    </citation>
    <scope>NUCLEOTIDE SEQUENCE</scope>
    <source>
        <strain evidence="1">HR1</strain>
    </source>
</reference>
<dbReference type="AlphaFoldDB" id="A0A8H3KT17"/>
<gene>
    <name evidence="1" type="ORF">RCL2_000106000</name>
</gene>
<accession>A0A8H3KT17</accession>
<name>A0A8H3KT17_9GLOM</name>